<name>A0A8S2XKG3_9BILA</name>
<proteinExistence type="predicted"/>
<gene>
    <name evidence="1" type="ORF">BYL167_LOCUS35804</name>
    <name evidence="2" type="ORF">GIL414_LOCUS46177</name>
</gene>
<evidence type="ECO:0000313" key="1">
    <source>
        <dbReference type="EMBL" id="CAF4496429.1"/>
    </source>
</evidence>
<sequence length="36" mass="3971">SSIGFEVQGTTTNDGNVDDEQAHLLFLASKQRLKHN</sequence>
<organism evidence="1 3">
    <name type="scientific">Rotaria magnacalcarata</name>
    <dbReference type="NCBI Taxonomy" id="392030"/>
    <lineage>
        <taxon>Eukaryota</taxon>
        <taxon>Metazoa</taxon>
        <taxon>Spiralia</taxon>
        <taxon>Gnathifera</taxon>
        <taxon>Rotifera</taxon>
        <taxon>Eurotatoria</taxon>
        <taxon>Bdelloidea</taxon>
        <taxon>Philodinida</taxon>
        <taxon>Philodinidae</taxon>
        <taxon>Rotaria</taxon>
    </lineage>
</organism>
<reference evidence="1" key="1">
    <citation type="submission" date="2021-02" db="EMBL/GenBank/DDBJ databases">
        <authorList>
            <person name="Nowell W R."/>
        </authorList>
    </citation>
    <scope>NUCLEOTIDE SEQUENCE</scope>
</reference>
<comment type="caution">
    <text evidence="1">The sequence shown here is derived from an EMBL/GenBank/DDBJ whole genome shotgun (WGS) entry which is preliminary data.</text>
</comment>
<dbReference type="AlphaFoldDB" id="A0A8S2XKG3"/>
<accession>A0A8S2XKG3</accession>
<dbReference type="Proteomes" id="UP000681720">
    <property type="component" value="Unassembled WGS sequence"/>
</dbReference>
<protein>
    <submittedName>
        <fullName evidence="1">Uncharacterized protein</fullName>
    </submittedName>
</protein>
<evidence type="ECO:0000313" key="2">
    <source>
        <dbReference type="EMBL" id="CAF4776960.1"/>
    </source>
</evidence>
<evidence type="ECO:0000313" key="3">
    <source>
        <dbReference type="Proteomes" id="UP000681967"/>
    </source>
</evidence>
<dbReference type="EMBL" id="CAJOBH010076417">
    <property type="protein sequence ID" value="CAF4496429.1"/>
    <property type="molecule type" value="Genomic_DNA"/>
</dbReference>
<dbReference type="Proteomes" id="UP000681967">
    <property type="component" value="Unassembled WGS sequence"/>
</dbReference>
<feature type="non-terminal residue" evidence="1">
    <location>
        <position position="1"/>
    </location>
</feature>
<dbReference type="EMBL" id="CAJOBJ010144264">
    <property type="protein sequence ID" value="CAF4776960.1"/>
    <property type="molecule type" value="Genomic_DNA"/>
</dbReference>